<feature type="compositionally biased region" description="Polar residues" evidence="1">
    <location>
        <begin position="171"/>
        <end position="183"/>
    </location>
</feature>
<comment type="caution">
    <text evidence="2">The sequence shown here is derived from an EMBL/GenBank/DDBJ whole genome shotgun (WGS) entry which is preliminary data.</text>
</comment>
<evidence type="ECO:0000313" key="3">
    <source>
        <dbReference type="Proteomes" id="UP000094819"/>
    </source>
</evidence>
<feature type="compositionally biased region" description="Low complexity" evidence="1">
    <location>
        <begin position="199"/>
        <end position="213"/>
    </location>
</feature>
<feature type="region of interest" description="Disordered" evidence="1">
    <location>
        <begin position="1"/>
        <end position="214"/>
    </location>
</feature>
<gene>
    <name evidence="2" type="ORF">L198_02229</name>
</gene>
<feature type="compositionally biased region" description="Basic and acidic residues" evidence="1">
    <location>
        <begin position="109"/>
        <end position="127"/>
    </location>
</feature>
<dbReference type="GeneID" id="30191442"/>
<reference evidence="2 3" key="1">
    <citation type="submission" date="2016-06" db="EMBL/GenBank/DDBJ databases">
        <title>Evolution of pathogenesis and genome organization in the Tremellales.</title>
        <authorList>
            <person name="Cuomo C."/>
            <person name="Litvintseva A."/>
            <person name="Heitman J."/>
            <person name="Chen Y."/>
            <person name="Sun S."/>
            <person name="Springer D."/>
            <person name="Dromer F."/>
            <person name="Young S."/>
            <person name="Zeng Q."/>
            <person name="Chapman S."/>
            <person name="Gujja S."/>
            <person name="Saif S."/>
            <person name="Birren B."/>
        </authorList>
    </citation>
    <scope>NUCLEOTIDE SEQUENCE [LARGE SCALE GENOMIC DNA]</scope>
    <source>
        <strain evidence="2 3">CBS 7118</strain>
    </source>
</reference>
<dbReference type="RefSeq" id="XP_019033433.1">
    <property type="nucleotide sequence ID" value="XM_019174381.1"/>
</dbReference>
<sequence>MPRTRSASAKEISQQQAPVPAPQSLPPKSNVTHPPSSSSYPVTRRQSKARLLASTPAQPSPVAQQSDQGSAHRTPSTSTPDIAATTTVKETTEEGPTKLEAAVIEDQDASEKLEEEQKSPAEEQKPLEEEDADVIEKTTHVEGRTAGEGPDDSNTLSYQRDISRPGVVGGTSASDFQPSQSYENPDDLFLPEASPLDPAQQTSAISSQQQTASFDGIPQMISSLAQRAYDMSEEEAKECAKRAWRDVDGWDVADDVKNTVKMIVFGNDLSYMRE</sequence>
<feature type="compositionally biased region" description="Polar residues" evidence="1">
    <location>
        <begin position="29"/>
        <end position="41"/>
    </location>
</feature>
<dbReference type="OrthoDB" id="10387586at2759"/>
<name>A0A1E3JTW5_9TREE</name>
<organism evidence="2 3">
    <name type="scientific">Cryptococcus wingfieldii CBS 7118</name>
    <dbReference type="NCBI Taxonomy" id="1295528"/>
    <lineage>
        <taxon>Eukaryota</taxon>
        <taxon>Fungi</taxon>
        <taxon>Dikarya</taxon>
        <taxon>Basidiomycota</taxon>
        <taxon>Agaricomycotina</taxon>
        <taxon>Tremellomycetes</taxon>
        <taxon>Tremellales</taxon>
        <taxon>Cryptococcaceae</taxon>
        <taxon>Cryptococcus</taxon>
    </lineage>
</organism>
<evidence type="ECO:0000256" key="1">
    <source>
        <dbReference type="SAM" id="MobiDB-lite"/>
    </source>
</evidence>
<proteinExistence type="predicted"/>
<protein>
    <submittedName>
        <fullName evidence="2">Uncharacterized protein</fullName>
    </submittedName>
</protein>
<feature type="compositionally biased region" description="Basic and acidic residues" evidence="1">
    <location>
        <begin position="134"/>
        <end position="145"/>
    </location>
</feature>
<evidence type="ECO:0000313" key="2">
    <source>
        <dbReference type="EMBL" id="ODO03382.1"/>
    </source>
</evidence>
<accession>A0A1E3JTW5</accession>
<dbReference type="Proteomes" id="UP000094819">
    <property type="component" value="Unassembled WGS sequence"/>
</dbReference>
<keyword evidence="3" id="KW-1185">Reference proteome</keyword>
<feature type="compositionally biased region" description="Polar residues" evidence="1">
    <location>
        <begin position="55"/>
        <end position="80"/>
    </location>
</feature>
<dbReference type="EMBL" id="AWGH01000005">
    <property type="protein sequence ID" value="ODO03382.1"/>
    <property type="molecule type" value="Genomic_DNA"/>
</dbReference>
<dbReference type="AlphaFoldDB" id="A0A1E3JTW5"/>